<organism evidence="4 5">
    <name type="scientific">Atta colombica</name>
    <dbReference type="NCBI Taxonomy" id="520822"/>
    <lineage>
        <taxon>Eukaryota</taxon>
        <taxon>Metazoa</taxon>
        <taxon>Ecdysozoa</taxon>
        <taxon>Arthropoda</taxon>
        <taxon>Hexapoda</taxon>
        <taxon>Insecta</taxon>
        <taxon>Pterygota</taxon>
        <taxon>Neoptera</taxon>
        <taxon>Endopterygota</taxon>
        <taxon>Hymenoptera</taxon>
        <taxon>Apocrita</taxon>
        <taxon>Aculeata</taxon>
        <taxon>Formicoidea</taxon>
        <taxon>Formicidae</taxon>
        <taxon>Myrmicinae</taxon>
        <taxon>Atta</taxon>
    </lineage>
</organism>
<sequence length="456" mass="49991">MCSKCSECCQGSRHSVDASPTPGSDSDVSEEEWNPDGKGHRQSNDTATLSPYPRRDASSARSCERDDKEEISIGTSAPPSQSPPPTLPLPTVRPPPRDERRRSADPPSTNIDCKTGGDDGGGGGGGVGGDGLLSRRVAGDNRLARGEVNKASSGQTHTVESSLVCNPTPGMILSHRAGIFALTGDGRYFLRVSPEIQRPGIGTRGVWDWDEPRRHTLGGDHQPSLHHQQFNAAQQLHPLHPHHLPPPHGQYGTPPSRHTTMDLESPLPRGYPPPSTMLFDDDPGIMSEVETSSTGFRRGGKQRSSLPVVRTPSKTLERPLGLVFLQYRNETKRALLPNEITSIDTVKALFVRSFPKQLTMEYLDSPHVKVYIHDSNKDMFYELEDLRSHLRDIRDRSVLRLFESADGVTGMPGPLGVPGGGGGLPPHWEDQSYFSEPEFDSEYQHQHIHKSKVSVS</sequence>
<evidence type="ECO:0000259" key="3">
    <source>
        <dbReference type="Pfam" id="PF03915"/>
    </source>
</evidence>
<evidence type="ECO:0000313" key="4">
    <source>
        <dbReference type="EMBL" id="KYM86686.1"/>
    </source>
</evidence>
<feature type="compositionally biased region" description="Pro residues" evidence="2">
    <location>
        <begin position="80"/>
        <end position="94"/>
    </location>
</feature>
<feature type="domain" description="Actin interacting protein 3-like C-terminal" evidence="3">
    <location>
        <begin position="324"/>
        <end position="401"/>
    </location>
</feature>
<feature type="region of interest" description="Disordered" evidence="2">
    <location>
        <begin position="1"/>
        <end position="134"/>
    </location>
</feature>
<feature type="compositionally biased region" description="Gly residues" evidence="2">
    <location>
        <begin position="118"/>
        <end position="131"/>
    </location>
</feature>
<protein>
    <recommendedName>
        <fullName evidence="3">Actin interacting protein 3-like C-terminal domain-containing protein</fullName>
    </recommendedName>
</protein>
<name>A0A195BNB0_9HYME</name>
<evidence type="ECO:0000256" key="2">
    <source>
        <dbReference type="SAM" id="MobiDB-lite"/>
    </source>
</evidence>
<keyword evidence="1" id="KW-0175">Coiled coil</keyword>
<dbReference type="AlphaFoldDB" id="A0A195BNB0"/>
<keyword evidence="5" id="KW-1185">Reference proteome</keyword>
<dbReference type="InterPro" id="IPR022782">
    <property type="entry name" value="AIP3-like_C"/>
</dbReference>
<feature type="compositionally biased region" description="Basic and acidic residues" evidence="2">
    <location>
        <begin position="95"/>
        <end position="104"/>
    </location>
</feature>
<accession>A0A195BNB0</accession>
<reference evidence="4 5" key="1">
    <citation type="submission" date="2015-09" db="EMBL/GenBank/DDBJ databases">
        <title>Atta colombica WGS genome.</title>
        <authorList>
            <person name="Nygaard S."/>
            <person name="Hu H."/>
            <person name="Boomsma J."/>
            <person name="Zhang G."/>
        </authorList>
    </citation>
    <scope>NUCLEOTIDE SEQUENCE [LARGE SCALE GENOMIC DNA]</scope>
    <source>
        <strain evidence="4">Treedump-2</strain>
        <tissue evidence="4">Whole body</tissue>
    </source>
</reference>
<dbReference type="PANTHER" id="PTHR22741:SF10">
    <property type="entry name" value="COILED-COIL DOMAIN-CONTAINING PROTEIN CG32809"/>
    <property type="match status" value="1"/>
</dbReference>
<evidence type="ECO:0000313" key="5">
    <source>
        <dbReference type="Proteomes" id="UP000078540"/>
    </source>
</evidence>
<dbReference type="Proteomes" id="UP000078540">
    <property type="component" value="Unassembled WGS sequence"/>
</dbReference>
<dbReference type="Pfam" id="PF03915">
    <property type="entry name" value="AIP3"/>
    <property type="match status" value="1"/>
</dbReference>
<feature type="compositionally biased region" description="Basic and acidic residues" evidence="2">
    <location>
        <begin position="53"/>
        <end position="71"/>
    </location>
</feature>
<dbReference type="GO" id="GO:0005737">
    <property type="term" value="C:cytoplasm"/>
    <property type="evidence" value="ECO:0007669"/>
    <property type="project" value="TreeGrafter"/>
</dbReference>
<dbReference type="STRING" id="520822.A0A195BNB0"/>
<dbReference type="PANTHER" id="PTHR22741">
    <property type="entry name" value="P140CAP/SNIP-RELATED"/>
    <property type="match status" value="1"/>
</dbReference>
<evidence type="ECO:0000256" key="1">
    <source>
        <dbReference type="ARBA" id="ARBA00023054"/>
    </source>
</evidence>
<proteinExistence type="predicted"/>
<dbReference type="InterPro" id="IPR051825">
    <property type="entry name" value="SRCIN1"/>
</dbReference>
<dbReference type="EMBL" id="KQ976439">
    <property type="protein sequence ID" value="KYM86686.1"/>
    <property type="molecule type" value="Genomic_DNA"/>
</dbReference>
<gene>
    <name evidence="4" type="ORF">ALC53_03836</name>
</gene>